<dbReference type="EMBL" id="BANC01000220">
    <property type="protein sequence ID" value="GAN82264.1"/>
    <property type="molecule type" value="Genomic_DNA"/>
</dbReference>
<keyword evidence="1" id="KW-0472">Membrane</keyword>
<dbReference type="OrthoDB" id="7279870at2"/>
<protein>
    <submittedName>
        <fullName evidence="2">Uncharacterized protein</fullName>
    </submittedName>
</protein>
<name>A0A0D6PN88_9PROT</name>
<keyword evidence="1" id="KW-1133">Transmembrane helix</keyword>
<evidence type="ECO:0000313" key="3">
    <source>
        <dbReference type="Proteomes" id="UP000032668"/>
    </source>
</evidence>
<sequence length="118" mass="11714">MQDQPQNLRGLKVLVGVLGVLIIVGTTVVVGTVIHRLYASFNAPPTPPHEAAAPAPGAVPPALPPASVAAAKLAPGEHISGIASAGGDVAIWVSGPTGDRLLLLNPATGQTRVALASP</sequence>
<dbReference type="Pfam" id="PF20082">
    <property type="entry name" value="DUF6476"/>
    <property type="match status" value="1"/>
</dbReference>
<feature type="transmembrane region" description="Helical" evidence="1">
    <location>
        <begin position="13"/>
        <end position="34"/>
    </location>
</feature>
<gene>
    <name evidence="2" type="ORF">Aam_228_001</name>
</gene>
<dbReference type="Proteomes" id="UP000032668">
    <property type="component" value="Unassembled WGS sequence"/>
</dbReference>
<organism evidence="2 3">
    <name type="scientific">Acidocella aminolytica 101 = DSM 11237</name>
    <dbReference type="NCBI Taxonomy" id="1120923"/>
    <lineage>
        <taxon>Bacteria</taxon>
        <taxon>Pseudomonadati</taxon>
        <taxon>Pseudomonadota</taxon>
        <taxon>Alphaproteobacteria</taxon>
        <taxon>Acetobacterales</taxon>
        <taxon>Acidocellaceae</taxon>
        <taxon>Acidocella</taxon>
    </lineage>
</organism>
<proteinExistence type="predicted"/>
<dbReference type="AlphaFoldDB" id="A0A0D6PN88"/>
<keyword evidence="3" id="KW-1185">Reference proteome</keyword>
<dbReference type="RefSeq" id="WP_073211510.1">
    <property type="nucleotide sequence ID" value="NZ_BANC01000220.1"/>
</dbReference>
<accession>A0A0D6PN88</accession>
<dbReference type="InterPro" id="IPR045519">
    <property type="entry name" value="DUF6476"/>
</dbReference>
<evidence type="ECO:0000313" key="2">
    <source>
        <dbReference type="EMBL" id="GAN82264.1"/>
    </source>
</evidence>
<comment type="caution">
    <text evidence="2">The sequence shown here is derived from an EMBL/GenBank/DDBJ whole genome shotgun (WGS) entry which is preliminary data.</text>
</comment>
<evidence type="ECO:0000256" key="1">
    <source>
        <dbReference type="SAM" id="Phobius"/>
    </source>
</evidence>
<reference evidence="2 3" key="1">
    <citation type="submission" date="2012-11" db="EMBL/GenBank/DDBJ databases">
        <title>Whole genome sequence of Acidocella aminolytica 101 = DSM 11237.</title>
        <authorList>
            <person name="Azuma Y."/>
            <person name="Higashiura N."/>
            <person name="Hirakawa H."/>
            <person name="Matsushita K."/>
        </authorList>
    </citation>
    <scope>NUCLEOTIDE SEQUENCE [LARGE SCALE GENOMIC DNA]</scope>
    <source>
        <strain evidence="3">101 / DSM 11237</strain>
    </source>
</reference>
<keyword evidence="1" id="KW-0812">Transmembrane</keyword>